<dbReference type="Proteomes" id="UP000189670">
    <property type="component" value="Unassembled WGS sequence"/>
</dbReference>
<reference evidence="3" key="1">
    <citation type="submission" date="2012-11" db="EMBL/GenBank/DDBJ databases">
        <authorList>
            <person name="Lucero-Rivera Y.E."/>
            <person name="Tovar-Ramirez D."/>
        </authorList>
    </citation>
    <scope>NUCLEOTIDE SEQUENCE [LARGE SCALE GENOMIC DNA]</scope>
    <source>
        <strain evidence="3">Araruama</strain>
    </source>
</reference>
<feature type="non-terminal residue" evidence="2">
    <location>
        <position position="127"/>
    </location>
</feature>
<dbReference type="Pfam" id="PF07603">
    <property type="entry name" value="Lcl_C"/>
    <property type="match status" value="1"/>
</dbReference>
<organism evidence="2 3">
    <name type="scientific">Candidatus Magnetoglobus multicellularis str. Araruama</name>
    <dbReference type="NCBI Taxonomy" id="890399"/>
    <lineage>
        <taxon>Bacteria</taxon>
        <taxon>Pseudomonadati</taxon>
        <taxon>Thermodesulfobacteriota</taxon>
        <taxon>Desulfobacteria</taxon>
        <taxon>Desulfobacterales</taxon>
        <taxon>Desulfobacteraceae</taxon>
        <taxon>Candidatus Magnetoglobus</taxon>
    </lineage>
</organism>
<feature type="domain" description="Lcl C-terminal" evidence="1">
    <location>
        <begin position="47"/>
        <end position="127"/>
    </location>
</feature>
<dbReference type="AlphaFoldDB" id="A0A1V1P0A8"/>
<evidence type="ECO:0000313" key="2">
    <source>
        <dbReference type="EMBL" id="ETR68185.1"/>
    </source>
</evidence>
<name>A0A1V1P0A8_9BACT</name>
<proteinExistence type="predicted"/>
<accession>A0A1V1P0A8</accession>
<dbReference type="InterPro" id="IPR011460">
    <property type="entry name" value="Lcl_C"/>
</dbReference>
<protein>
    <recommendedName>
        <fullName evidence="1">Lcl C-terminal domain-containing protein</fullName>
    </recommendedName>
</protein>
<evidence type="ECO:0000313" key="3">
    <source>
        <dbReference type="Proteomes" id="UP000189670"/>
    </source>
</evidence>
<sequence>METEIPCPVPGDRFYGQDANYLINPPSYTKLDVNGNDLPDDAEQWVMVRDTVTGLIWEVKTDDDSIHDKDNKYSWYDSNPETNGGYAGKPGEGTDTEDFISTLNADNFGEYSDWRLPTLKELVSIVN</sequence>
<gene>
    <name evidence="2" type="ORF">OMM_10781</name>
</gene>
<dbReference type="EMBL" id="ATBP01001041">
    <property type="protein sequence ID" value="ETR68185.1"/>
    <property type="molecule type" value="Genomic_DNA"/>
</dbReference>
<comment type="caution">
    <text evidence="2">The sequence shown here is derived from an EMBL/GenBank/DDBJ whole genome shotgun (WGS) entry which is preliminary data.</text>
</comment>
<evidence type="ECO:0000259" key="1">
    <source>
        <dbReference type="Pfam" id="PF07603"/>
    </source>
</evidence>